<organism evidence="3 4">
    <name type="scientific">Ornithinimicrobium pratense</name>
    <dbReference type="NCBI Taxonomy" id="2593973"/>
    <lineage>
        <taxon>Bacteria</taxon>
        <taxon>Bacillati</taxon>
        <taxon>Actinomycetota</taxon>
        <taxon>Actinomycetes</taxon>
        <taxon>Micrococcales</taxon>
        <taxon>Ornithinimicrobiaceae</taxon>
        <taxon>Ornithinimicrobium</taxon>
    </lineage>
</organism>
<keyword evidence="1" id="KW-0472">Membrane</keyword>
<keyword evidence="1" id="KW-1133">Transmembrane helix</keyword>
<dbReference type="OrthoDB" id="2928270at2"/>
<sequence>MTRQFRRRLIAVPVAAAVAAATIGLAPATAMDTSSAHTPISITAIEADDAQQDGMDLFRAVFFMQGDMADVLLAKGALDSAAAADMANQSPEAAAVIDQVVEAMHKADPTFFTTLSEQLRSGDPFQVEAGLMDGTDLLNEVGAVAFGGDEHSAAAVAMLVVMVVFVAVAAVATMGAAVVHTAAAVKVAVFSRYVVMGGRALDAERQIASLTRALASPTAFQKG</sequence>
<dbReference type="EMBL" id="CP044427">
    <property type="protein sequence ID" value="QFG69463.1"/>
    <property type="molecule type" value="Genomic_DNA"/>
</dbReference>
<name>A0A5J6V8P8_9MICO</name>
<gene>
    <name evidence="3" type="ORF">FY030_12785</name>
</gene>
<dbReference type="KEGG" id="serw:FY030_12785"/>
<feature type="chain" id="PRO_5023936641" description="Sporulation delaying protein family toxin" evidence="2">
    <location>
        <begin position="31"/>
        <end position="223"/>
    </location>
</feature>
<evidence type="ECO:0000256" key="1">
    <source>
        <dbReference type="SAM" id="Phobius"/>
    </source>
</evidence>
<evidence type="ECO:0000313" key="3">
    <source>
        <dbReference type="EMBL" id="QFG69463.1"/>
    </source>
</evidence>
<dbReference type="PROSITE" id="PS51318">
    <property type="entry name" value="TAT"/>
    <property type="match status" value="1"/>
</dbReference>
<dbReference type="InterPro" id="IPR006311">
    <property type="entry name" value="TAT_signal"/>
</dbReference>
<keyword evidence="4" id="KW-1185">Reference proteome</keyword>
<keyword evidence="1" id="KW-0812">Transmembrane</keyword>
<accession>A0A5J6V8P8</accession>
<dbReference type="Pfam" id="PF26137">
    <property type="entry name" value="Toxin_SdpC"/>
    <property type="match status" value="1"/>
</dbReference>
<dbReference type="RefSeq" id="WP_158061837.1">
    <property type="nucleotide sequence ID" value="NZ_CP044427.1"/>
</dbReference>
<evidence type="ECO:0008006" key="5">
    <source>
        <dbReference type="Google" id="ProtNLM"/>
    </source>
</evidence>
<protein>
    <recommendedName>
        <fullName evidence="5">Sporulation delaying protein family toxin</fullName>
    </recommendedName>
</protein>
<feature type="transmembrane region" description="Helical" evidence="1">
    <location>
        <begin position="156"/>
        <end position="189"/>
    </location>
</feature>
<reference evidence="3 4" key="1">
    <citation type="submission" date="2019-09" db="EMBL/GenBank/DDBJ databases">
        <title>Serinicoccus pratensis sp. nov., isolated from meadow soil.</title>
        <authorList>
            <person name="Zhang W."/>
        </authorList>
    </citation>
    <scope>NUCLEOTIDE SEQUENCE [LARGE SCALE GENOMIC DNA]</scope>
    <source>
        <strain evidence="3 4">W204</strain>
    </source>
</reference>
<evidence type="ECO:0000256" key="2">
    <source>
        <dbReference type="SAM" id="SignalP"/>
    </source>
</evidence>
<proteinExistence type="predicted"/>
<dbReference type="AlphaFoldDB" id="A0A5J6V8P8"/>
<dbReference type="Proteomes" id="UP000326546">
    <property type="component" value="Chromosome"/>
</dbReference>
<dbReference type="InterPro" id="IPR023888">
    <property type="entry name" value="SdpC-like"/>
</dbReference>
<keyword evidence="2" id="KW-0732">Signal</keyword>
<feature type="signal peptide" evidence="2">
    <location>
        <begin position="1"/>
        <end position="30"/>
    </location>
</feature>
<evidence type="ECO:0000313" key="4">
    <source>
        <dbReference type="Proteomes" id="UP000326546"/>
    </source>
</evidence>